<organism evidence="10 11">
    <name type="scientific">Yimella lutea</name>
    <dbReference type="NCBI Taxonomy" id="587872"/>
    <lineage>
        <taxon>Bacteria</taxon>
        <taxon>Bacillati</taxon>
        <taxon>Actinomycetota</taxon>
        <taxon>Actinomycetes</taxon>
        <taxon>Micrococcales</taxon>
        <taxon>Dermacoccaceae</taxon>
        <taxon>Yimella</taxon>
    </lineage>
</organism>
<dbReference type="Pfam" id="PF00069">
    <property type="entry name" value="Pkinase"/>
    <property type="match status" value="1"/>
</dbReference>
<keyword evidence="6 7" id="KW-0067">ATP-binding</keyword>
<evidence type="ECO:0000256" key="2">
    <source>
        <dbReference type="ARBA" id="ARBA00022527"/>
    </source>
</evidence>
<dbReference type="InterPro" id="IPR017441">
    <property type="entry name" value="Protein_kinase_ATP_BS"/>
</dbReference>
<evidence type="ECO:0000256" key="6">
    <source>
        <dbReference type="ARBA" id="ARBA00022840"/>
    </source>
</evidence>
<dbReference type="Gene3D" id="3.30.200.20">
    <property type="entry name" value="Phosphorylase Kinase, domain 1"/>
    <property type="match status" value="1"/>
</dbReference>
<evidence type="ECO:0000313" key="11">
    <source>
        <dbReference type="Proteomes" id="UP000320806"/>
    </source>
</evidence>
<dbReference type="SMART" id="SM00220">
    <property type="entry name" value="S_TKc"/>
    <property type="match status" value="1"/>
</dbReference>
<keyword evidence="3" id="KW-0808">Transferase</keyword>
<reference evidence="10 11" key="1">
    <citation type="submission" date="2019-06" db="EMBL/GenBank/DDBJ databases">
        <title>Sequencing the genomes of 1000 actinobacteria strains.</title>
        <authorList>
            <person name="Klenk H.-P."/>
        </authorList>
    </citation>
    <scope>NUCLEOTIDE SEQUENCE [LARGE SCALE GENOMIC DNA]</scope>
    <source>
        <strain evidence="10 11">DSM 19828</strain>
    </source>
</reference>
<protein>
    <recommendedName>
        <fullName evidence="1">non-specific serine/threonine protein kinase</fullName>
        <ecNumber evidence="1">2.7.11.1</ecNumber>
    </recommendedName>
</protein>
<dbReference type="Proteomes" id="UP000320806">
    <property type="component" value="Unassembled WGS sequence"/>
</dbReference>
<dbReference type="InterPro" id="IPR000719">
    <property type="entry name" value="Prot_kinase_dom"/>
</dbReference>
<dbReference type="CDD" id="cd14014">
    <property type="entry name" value="STKc_PknB_like"/>
    <property type="match status" value="1"/>
</dbReference>
<accession>A0A542EHH9</accession>
<keyword evidence="2 10" id="KW-0723">Serine/threonine-protein kinase</keyword>
<feature type="binding site" evidence="7">
    <location>
        <position position="42"/>
    </location>
    <ligand>
        <name>ATP</name>
        <dbReference type="ChEBI" id="CHEBI:30616"/>
    </ligand>
</feature>
<feature type="compositionally biased region" description="Low complexity" evidence="8">
    <location>
        <begin position="388"/>
        <end position="468"/>
    </location>
</feature>
<evidence type="ECO:0000256" key="1">
    <source>
        <dbReference type="ARBA" id="ARBA00012513"/>
    </source>
</evidence>
<feature type="region of interest" description="Disordered" evidence="8">
    <location>
        <begin position="298"/>
        <end position="346"/>
    </location>
</feature>
<dbReference type="FunFam" id="3.30.200.20:FF:000348">
    <property type="entry name" value="Serine/threonine protein kinase"/>
    <property type="match status" value="1"/>
</dbReference>
<dbReference type="FunFam" id="1.10.510.10:FF:000021">
    <property type="entry name" value="Serine/threonine protein kinase"/>
    <property type="match status" value="1"/>
</dbReference>
<dbReference type="PROSITE" id="PS00107">
    <property type="entry name" value="PROTEIN_KINASE_ATP"/>
    <property type="match status" value="1"/>
</dbReference>
<evidence type="ECO:0000256" key="8">
    <source>
        <dbReference type="SAM" id="MobiDB-lite"/>
    </source>
</evidence>
<dbReference type="InterPro" id="IPR011009">
    <property type="entry name" value="Kinase-like_dom_sf"/>
</dbReference>
<keyword evidence="4 7" id="KW-0547">Nucleotide-binding</keyword>
<dbReference type="PANTHER" id="PTHR43289:SF6">
    <property type="entry name" value="SERINE_THREONINE-PROTEIN KINASE NEKL-3"/>
    <property type="match status" value="1"/>
</dbReference>
<evidence type="ECO:0000256" key="5">
    <source>
        <dbReference type="ARBA" id="ARBA00022777"/>
    </source>
</evidence>
<evidence type="ECO:0000256" key="3">
    <source>
        <dbReference type="ARBA" id="ARBA00022679"/>
    </source>
</evidence>
<dbReference type="Gene3D" id="1.10.510.10">
    <property type="entry name" value="Transferase(Phosphotransferase) domain 1"/>
    <property type="match status" value="1"/>
</dbReference>
<dbReference type="GO" id="GO:0005524">
    <property type="term" value="F:ATP binding"/>
    <property type="evidence" value="ECO:0007669"/>
    <property type="project" value="UniProtKB-UniRule"/>
</dbReference>
<dbReference type="PROSITE" id="PS00108">
    <property type="entry name" value="PROTEIN_KINASE_ST"/>
    <property type="match status" value="1"/>
</dbReference>
<feature type="domain" description="Protein kinase" evidence="9">
    <location>
        <begin position="13"/>
        <end position="273"/>
    </location>
</feature>
<gene>
    <name evidence="10" type="ORF">FB459_2299</name>
</gene>
<dbReference type="OrthoDB" id="9762169at2"/>
<proteinExistence type="predicted"/>
<evidence type="ECO:0000256" key="4">
    <source>
        <dbReference type="ARBA" id="ARBA00022741"/>
    </source>
</evidence>
<evidence type="ECO:0000259" key="9">
    <source>
        <dbReference type="PROSITE" id="PS50011"/>
    </source>
</evidence>
<keyword evidence="11" id="KW-1185">Reference proteome</keyword>
<dbReference type="PROSITE" id="PS50011">
    <property type="entry name" value="PROTEIN_KINASE_DOM"/>
    <property type="match status" value="1"/>
</dbReference>
<dbReference type="AlphaFoldDB" id="A0A542EHH9"/>
<dbReference type="SUPFAM" id="SSF56112">
    <property type="entry name" value="Protein kinase-like (PK-like)"/>
    <property type="match status" value="1"/>
</dbReference>
<keyword evidence="5 10" id="KW-0418">Kinase</keyword>
<feature type="region of interest" description="Disordered" evidence="8">
    <location>
        <begin position="378"/>
        <end position="478"/>
    </location>
</feature>
<dbReference type="GO" id="GO:0004674">
    <property type="term" value="F:protein serine/threonine kinase activity"/>
    <property type="evidence" value="ECO:0007669"/>
    <property type="project" value="UniProtKB-KW"/>
</dbReference>
<dbReference type="EMBL" id="VFMO01000001">
    <property type="protein sequence ID" value="TQJ14791.1"/>
    <property type="molecule type" value="Genomic_DNA"/>
</dbReference>
<comment type="caution">
    <text evidence="10">The sequence shown here is derived from an EMBL/GenBank/DDBJ whole genome shotgun (WGS) entry which is preliminary data.</text>
</comment>
<name>A0A542EHH9_9MICO</name>
<evidence type="ECO:0000256" key="7">
    <source>
        <dbReference type="PROSITE-ProRule" id="PRU10141"/>
    </source>
</evidence>
<sequence length="580" mass="61383">MADDRVGATFGPYRIDDLIGRGGMGEVYRAYDTIKDREVALKLLPRELAKDASYRERFQREARVAARLQEPHVIPIHDFGEIDDILFMDMRLVRGKDLRAVLRRPDHMDVTFAVEVARQVADALEAAHNDGLVHRDVKPENILLLPSGFAYLADFGIASRSDEVRLTSTGTAIGSFAYMAPERFQDEPVGPATDIYSLGCVLYECLAGEPPFPRSSVPSMIQAHLNDAPRGLTCVRDDVPPALEKVIARAMAKDPAQRFGSAREFGRAATAALEASGQTVRSAGAGVAAAGTATAMLPKRSPAALTGGAPSGTSRPHSDPAFTPRRPTGTHFRTPNPPPAERPGRKLGPEAALWAVLAALALVAAFAAWQVWGQDDGTGAVGADTPDRSSPSSGTTSSTGPSSTSRPSSPTSTSTSVSTRPDGKVTTVTVTHTGSSTTTTSASTQASSREPTTSTSTDTSTSTPTSPTIAPGAGYDSQGWTGHSEVRCSGGDRAVLVASSDTSLVTICEAPSGSRYYLGLRPDQTEKPNNIRVANPVRESDGWRANSGGYVYKVTPSMLYISNNSGTLRDEAISTYVEPS</sequence>
<evidence type="ECO:0000313" key="10">
    <source>
        <dbReference type="EMBL" id="TQJ14791.1"/>
    </source>
</evidence>
<dbReference type="EC" id="2.7.11.1" evidence="1"/>
<dbReference type="PANTHER" id="PTHR43289">
    <property type="entry name" value="MITOGEN-ACTIVATED PROTEIN KINASE KINASE KINASE 20-RELATED"/>
    <property type="match status" value="1"/>
</dbReference>
<dbReference type="InterPro" id="IPR008271">
    <property type="entry name" value="Ser/Thr_kinase_AS"/>
</dbReference>